<proteinExistence type="predicted"/>
<accession>A0A370X3Q1</accession>
<keyword evidence="3" id="KW-1185">Reference proteome</keyword>
<keyword evidence="1" id="KW-0472">Membrane</keyword>
<evidence type="ECO:0000256" key="1">
    <source>
        <dbReference type="SAM" id="Phobius"/>
    </source>
</evidence>
<keyword evidence="1" id="KW-0812">Transmembrane</keyword>
<dbReference type="RefSeq" id="WP_115494897.1">
    <property type="nucleotide sequence ID" value="NZ_QRBE01000003.1"/>
</dbReference>
<protein>
    <submittedName>
        <fullName evidence="2">Uncharacterized protein</fullName>
    </submittedName>
</protein>
<dbReference type="EMBL" id="QRBE01000003">
    <property type="protein sequence ID" value="RDS82962.1"/>
    <property type="molecule type" value="Genomic_DNA"/>
</dbReference>
<sequence length="92" mass="10112">MRVVLPFLHRRRHPLAQALSVVLGLVVIGVLMVFGLVVAGVLTVGGALWLVWRQWKRGRAAVPGAAPQQARQPEVLEGEYVVIHSSRPVTHH</sequence>
<dbReference type="Proteomes" id="UP000254258">
    <property type="component" value="Unassembled WGS sequence"/>
</dbReference>
<dbReference type="OrthoDB" id="5958990at2"/>
<organism evidence="2 3">
    <name type="scientific">Dyella monticola</name>
    <dbReference type="NCBI Taxonomy" id="1927958"/>
    <lineage>
        <taxon>Bacteria</taxon>
        <taxon>Pseudomonadati</taxon>
        <taxon>Pseudomonadota</taxon>
        <taxon>Gammaproteobacteria</taxon>
        <taxon>Lysobacterales</taxon>
        <taxon>Rhodanobacteraceae</taxon>
        <taxon>Dyella</taxon>
    </lineage>
</organism>
<comment type="caution">
    <text evidence="2">The sequence shown here is derived from an EMBL/GenBank/DDBJ whole genome shotgun (WGS) entry which is preliminary data.</text>
</comment>
<gene>
    <name evidence="2" type="ORF">DWU98_07450</name>
</gene>
<feature type="transmembrane region" description="Helical" evidence="1">
    <location>
        <begin position="20"/>
        <end position="51"/>
    </location>
</feature>
<evidence type="ECO:0000313" key="2">
    <source>
        <dbReference type="EMBL" id="RDS82962.1"/>
    </source>
</evidence>
<name>A0A370X3Q1_9GAMM</name>
<reference evidence="2 3" key="1">
    <citation type="submission" date="2018-07" db="EMBL/GenBank/DDBJ databases">
        <title>Dyella monticola sp. nov. and Dyella psychrodurans sp. nov. isolated from monsoon evergreen broad-leaved forest soil of Dinghu Mountain, China.</title>
        <authorList>
            <person name="Gao Z."/>
            <person name="Qiu L."/>
        </authorList>
    </citation>
    <scope>NUCLEOTIDE SEQUENCE [LARGE SCALE GENOMIC DNA]</scope>
    <source>
        <strain evidence="2 3">4G-K06</strain>
    </source>
</reference>
<evidence type="ECO:0000313" key="3">
    <source>
        <dbReference type="Proteomes" id="UP000254258"/>
    </source>
</evidence>
<keyword evidence="1" id="KW-1133">Transmembrane helix</keyword>
<dbReference type="AlphaFoldDB" id="A0A370X3Q1"/>